<protein>
    <submittedName>
        <fullName evidence="1">Uncharacterized protein</fullName>
    </submittedName>
</protein>
<name>A0A3B1DRK4_9ZZZZ</name>
<accession>A0A3B1DRK4</accession>
<sequence>MLSPMFLIFIKSIQKEKELDAILLHLREKKFLISWVNPEKPEELKQLQKYFIKNKASDLLSKNKEKYNLPAQEIVKILLAQTKGK</sequence>
<dbReference type="EMBL" id="UOYO01000005">
    <property type="protein sequence ID" value="VAY86320.1"/>
    <property type="molecule type" value="Genomic_DNA"/>
</dbReference>
<organism evidence="1">
    <name type="scientific">hydrothermal vent metagenome</name>
    <dbReference type="NCBI Taxonomy" id="652676"/>
    <lineage>
        <taxon>unclassified sequences</taxon>
        <taxon>metagenomes</taxon>
        <taxon>ecological metagenomes</taxon>
    </lineage>
</organism>
<evidence type="ECO:0000313" key="1">
    <source>
        <dbReference type="EMBL" id="VAY86320.1"/>
    </source>
</evidence>
<dbReference type="AlphaFoldDB" id="A0A3B1DRK4"/>
<proteinExistence type="predicted"/>
<gene>
    <name evidence="1" type="ORF">MNB_ARC-1_964</name>
</gene>
<reference evidence="1" key="1">
    <citation type="submission" date="2018-10" db="EMBL/GenBank/DDBJ databases">
        <authorList>
            <person name="Aoki K."/>
        </authorList>
    </citation>
    <scope>NUCLEOTIDE SEQUENCE</scope>
</reference>